<reference evidence="7" key="1">
    <citation type="submission" date="2016-06" db="EMBL/GenBank/DDBJ databases">
        <title>Parallel loss of symbiosis genes in relatives of nitrogen-fixing non-legume Parasponia.</title>
        <authorList>
            <person name="Van Velzen R."/>
            <person name="Holmer R."/>
            <person name="Bu F."/>
            <person name="Rutten L."/>
            <person name="Van Zeijl A."/>
            <person name="Liu W."/>
            <person name="Santuari L."/>
            <person name="Cao Q."/>
            <person name="Sharma T."/>
            <person name="Shen D."/>
            <person name="Roswanjaya Y."/>
            <person name="Wardhani T."/>
            <person name="Kalhor M.S."/>
            <person name="Jansen J."/>
            <person name="Van den Hoogen J."/>
            <person name="Gungor B."/>
            <person name="Hartog M."/>
            <person name="Hontelez J."/>
            <person name="Verver J."/>
            <person name="Yang W.-C."/>
            <person name="Schijlen E."/>
            <person name="Repin R."/>
            <person name="Schilthuizen M."/>
            <person name="Schranz E."/>
            <person name="Heidstra R."/>
            <person name="Miyata K."/>
            <person name="Fedorova E."/>
            <person name="Kohlen W."/>
            <person name="Bisseling T."/>
            <person name="Smit S."/>
            <person name="Geurts R."/>
        </authorList>
    </citation>
    <scope>NUCLEOTIDE SEQUENCE [LARGE SCALE GENOMIC DNA]</scope>
    <source>
        <strain evidence="7">cv. WU1-14</strain>
    </source>
</reference>
<keyword evidence="7" id="KW-1185">Reference proteome</keyword>
<evidence type="ECO:0000256" key="4">
    <source>
        <dbReference type="ARBA" id="ARBA00022801"/>
    </source>
</evidence>
<gene>
    <name evidence="6" type="ORF">PanWU01x14_275150</name>
</gene>
<protein>
    <recommendedName>
        <fullName evidence="2">glycerophosphodiester phosphodiesterase</fullName>
        <ecNumber evidence="2">3.1.4.46</ecNumber>
    </recommendedName>
</protein>
<evidence type="ECO:0000313" key="7">
    <source>
        <dbReference type="Proteomes" id="UP000237105"/>
    </source>
</evidence>
<dbReference type="EMBL" id="JXTB01000374">
    <property type="protein sequence ID" value="PON43317.1"/>
    <property type="molecule type" value="Genomic_DNA"/>
</dbReference>
<sequence>MTPLRRLVVHLQCCRFIRCDAVLHLSINEMPFALTGEDVELTPETKRPGIWSCSIYTFDNEKSYVWLNNPLLNHITTKKTACGLSSEEQGLSGDDAVLSALNKAGFNNQTALKFMIQSTTSSVLTKFKDKNNYELVYKTDETIRSIK</sequence>
<dbReference type="PANTHER" id="PTHR43620:SF7">
    <property type="entry name" value="GLYCEROPHOSPHODIESTER PHOSPHODIESTERASE GDPD5-RELATED"/>
    <property type="match status" value="1"/>
</dbReference>
<dbReference type="EC" id="3.1.4.46" evidence="2"/>
<evidence type="ECO:0000256" key="2">
    <source>
        <dbReference type="ARBA" id="ARBA00012247"/>
    </source>
</evidence>
<organism evidence="6 7">
    <name type="scientific">Parasponia andersonii</name>
    <name type="common">Sponia andersonii</name>
    <dbReference type="NCBI Taxonomy" id="3476"/>
    <lineage>
        <taxon>Eukaryota</taxon>
        <taxon>Viridiplantae</taxon>
        <taxon>Streptophyta</taxon>
        <taxon>Embryophyta</taxon>
        <taxon>Tracheophyta</taxon>
        <taxon>Spermatophyta</taxon>
        <taxon>Magnoliopsida</taxon>
        <taxon>eudicotyledons</taxon>
        <taxon>Gunneridae</taxon>
        <taxon>Pentapetalae</taxon>
        <taxon>rosids</taxon>
        <taxon>fabids</taxon>
        <taxon>Rosales</taxon>
        <taxon>Cannabaceae</taxon>
        <taxon>Parasponia</taxon>
    </lineage>
</organism>
<evidence type="ECO:0000256" key="5">
    <source>
        <dbReference type="ARBA" id="ARBA00047512"/>
    </source>
</evidence>
<evidence type="ECO:0000313" key="6">
    <source>
        <dbReference type="EMBL" id="PON43317.1"/>
    </source>
</evidence>
<comment type="similarity">
    <text evidence="1">Belongs to the glycerophosphoryl diester phosphodiesterase family.</text>
</comment>
<dbReference type="OrthoDB" id="10332437at2759"/>
<dbReference type="Proteomes" id="UP000237105">
    <property type="component" value="Unassembled WGS sequence"/>
</dbReference>
<dbReference type="AlphaFoldDB" id="A0A2P5B3D4"/>
<dbReference type="STRING" id="3476.A0A2P5B3D4"/>
<comment type="caution">
    <text evidence="6">The sequence shown here is derived from an EMBL/GenBank/DDBJ whole genome shotgun (WGS) entry which is preliminary data.</text>
</comment>
<accession>A0A2P5B3D4</accession>
<keyword evidence="4" id="KW-0378">Hydrolase</keyword>
<keyword evidence="3" id="KW-0319">Glycerol metabolism</keyword>
<dbReference type="PANTHER" id="PTHR43620">
    <property type="entry name" value="GLYCEROPHOSPHORYL DIESTER PHOSPHODIESTERASE"/>
    <property type="match status" value="1"/>
</dbReference>
<dbReference type="GO" id="GO:0008889">
    <property type="term" value="F:glycerophosphodiester phosphodiesterase activity"/>
    <property type="evidence" value="ECO:0007669"/>
    <property type="project" value="UniProtKB-EC"/>
</dbReference>
<name>A0A2P5B3D4_PARAD</name>
<comment type="catalytic activity">
    <reaction evidence="5">
        <text>a sn-glycero-3-phosphodiester + H2O = an alcohol + sn-glycerol 3-phosphate + H(+)</text>
        <dbReference type="Rhea" id="RHEA:12969"/>
        <dbReference type="ChEBI" id="CHEBI:15377"/>
        <dbReference type="ChEBI" id="CHEBI:15378"/>
        <dbReference type="ChEBI" id="CHEBI:30879"/>
        <dbReference type="ChEBI" id="CHEBI:57597"/>
        <dbReference type="ChEBI" id="CHEBI:83408"/>
        <dbReference type="EC" id="3.1.4.46"/>
    </reaction>
</comment>
<evidence type="ECO:0000256" key="1">
    <source>
        <dbReference type="ARBA" id="ARBA00007277"/>
    </source>
</evidence>
<dbReference type="GO" id="GO:0006071">
    <property type="term" value="P:glycerol metabolic process"/>
    <property type="evidence" value="ECO:0007669"/>
    <property type="project" value="UniProtKB-KW"/>
</dbReference>
<proteinExistence type="inferred from homology"/>
<evidence type="ECO:0000256" key="3">
    <source>
        <dbReference type="ARBA" id="ARBA00022798"/>
    </source>
</evidence>